<dbReference type="InterPro" id="IPR000719">
    <property type="entry name" value="Prot_kinase_dom"/>
</dbReference>
<dbReference type="PROSITE" id="PS00107">
    <property type="entry name" value="PROTEIN_KINASE_ATP"/>
    <property type="match status" value="2"/>
</dbReference>
<keyword evidence="8" id="KW-1185">Reference proteome</keyword>
<feature type="binding site" evidence="5">
    <location>
        <position position="347"/>
    </location>
    <ligand>
        <name>ATP</name>
        <dbReference type="ChEBI" id="CHEBI:30616"/>
    </ligand>
</feature>
<dbReference type="PANTHER" id="PTHR43289:SF6">
    <property type="entry name" value="SERINE_THREONINE-PROTEIN KINASE NEKL-3"/>
    <property type="match status" value="1"/>
</dbReference>
<dbReference type="RefSeq" id="WP_394833435.1">
    <property type="nucleotide sequence ID" value="NZ_CP089929.1"/>
</dbReference>
<feature type="binding site" evidence="5">
    <location>
        <position position="54"/>
    </location>
    <ligand>
        <name>ATP</name>
        <dbReference type="ChEBI" id="CHEBI:30616"/>
    </ligand>
</feature>
<dbReference type="EMBL" id="CP089983">
    <property type="protein sequence ID" value="WXB03800.1"/>
    <property type="molecule type" value="Genomic_DNA"/>
</dbReference>
<dbReference type="InterPro" id="IPR011990">
    <property type="entry name" value="TPR-like_helical_dom_sf"/>
</dbReference>
<keyword evidence="1" id="KW-0808">Transferase</keyword>
<dbReference type="PANTHER" id="PTHR43289">
    <property type="entry name" value="MITOGEN-ACTIVATED PROTEIN KINASE KINASE KINASE 20-RELATED"/>
    <property type="match status" value="1"/>
</dbReference>
<dbReference type="SMART" id="SM00220">
    <property type="entry name" value="S_TKc"/>
    <property type="match status" value="2"/>
</dbReference>
<keyword evidence="4 5" id="KW-0067">ATP-binding</keyword>
<evidence type="ECO:0000313" key="8">
    <source>
        <dbReference type="Proteomes" id="UP001374803"/>
    </source>
</evidence>
<dbReference type="InterPro" id="IPR017441">
    <property type="entry name" value="Protein_kinase_ATP_BS"/>
</dbReference>
<accession>A0ABZ2KZ02</accession>
<evidence type="ECO:0000256" key="4">
    <source>
        <dbReference type="ARBA" id="ARBA00022840"/>
    </source>
</evidence>
<dbReference type="InterPro" id="IPR008271">
    <property type="entry name" value="Ser/Thr_kinase_AS"/>
</dbReference>
<dbReference type="Gene3D" id="1.10.510.10">
    <property type="entry name" value="Transferase(Phosphotransferase) domain 1"/>
    <property type="match status" value="2"/>
</dbReference>
<protein>
    <submittedName>
        <fullName evidence="7">Protein kinase</fullName>
    </submittedName>
</protein>
<dbReference type="GO" id="GO:0016301">
    <property type="term" value="F:kinase activity"/>
    <property type="evidence" value="ECO:0007669"/>
    <property type="project" value="UniProtKB-KW"/>
</dbReference>
<dbReference type="PROSITE" id="PS50011">
    <property type="entry name" value="PROTEIN_KINASE_DOM"/>
    <property type="match status" value="2"/>
</dbReference>
<evidence type="ECO:0000256" key="5">
    <source>
        <dbReference type="PROSITE-ProRule" id="PRU10141"/>
    </source>
</evidence>
<sequence>MKRSPSEIIDSVQWETHPLVFAGRFDIEGEVGLGGTSIVYRAHDHVTGARVALKVLRTSSPSALRRFDAEARALQTLKHPAVVRYVAHGVSSDSEPYLAMEWIEGETLAGRLQRSALDVHEVVKVGRRIAEALTSGHALGILHRDIKPSNVLLPDRAIDQAKLADFGLARSIGVERIADGDSNKTATGTIVGTPGYMAPEQAHGVADLDGRADLFSLGCLLFRCLTDAEAFEGSRALTSLAKLVLLEPPRVADLRPDIPAALDELVAALLAKERDLRPPSAEAVREALERIEGEVQTSAVPASRGNLELLPGTVFGRYVLDGPLGAGGMGELFRAVDTTLNRPVALKVLRGSPNRETSARLVREARATAALSHPNIVTVYDVGVHEQIPFLASECITGKDLRTYVGDPSVDLRRKLRWMMQVAGGLGAAHQAGVVHGDVKPDNVMVGDDDAVKLVDFGLATAVPAGVVGTPAYMAPEQIRGEPLDGRTDQFAWGVTAYELVTGGLPWPDDDPLVAMASVLEGRPHDAPLPHEVADVIRRAMSKRREDRYPTMAALLAALEPSEQVVPVRKRFRHLGWIAAALVALGLVLHAPLPQRASTPTAISVPSPTSVVALPVSATCAPAAAELHEEGLKALRAANWKRATAYFEKAAAIDPACPETQLRLTVIPRKRWPRARQIEQLGRTLSLREKLSGRDRLVLDAFALLISPEFPDDNGTTRLLDEGVRRFPEDAELRVLAALRHSAVAMLPHELEDLLAMVRRATEIDPLYADAWQLESHILCRLGRHDQEILALDRCLDLSPEAVDCMEDRSVDLRRTGRCSEAVTQARHWVASEGDQTWAHRELADALAGSGASREAIEEALSLRWKNLSPEASELARLRDSAELEIWTGDFEAALRITEQLERRVRGSALIEEHLSAALLSVEALREMGRGRDAALIAERFFRRNEVWIRGDALALISEYAKPSLFATALEHGRLTPEAWKGATDLWEQNTRVKIDSFKRWVLRWGPAVGSRIQATEAMLRDPRHEAGSVPMVDNEPVNMGVLEAYEGHMRFLAGDVAGAIPLLETAARTCQGIQRGTLHVQAHLWLGAAKEKASDIPGACDAYRFVLQRWGAARPRSVTADEAARRSRALRCPL</sequence>
<evidence type="ECO:0000256" key="2">
    <source>
        <dbReference type="ARBA" id="ARBA00022741"/>
    </source>
</evidence>
<dbReference type="Proteomes" id="UP001374803">
    <property type="component" value="Chromosome"/>
</dbReference>
<evidence type="ECO:0000256" key="3">
    <source>
        <dbReference type="ARBA" id="ARBA00022777"/>
    </source>
</evidence>
<proteinExistence type="predicted"/>
<dbReference type="InterPro" id="IPR011009">
    <property type="entry name" value="Kinase-like_dom_sf"/>
</dbReference>
<evidence type="ECO:0000313" key="7">
    <source>
        <dbReference type="EMBL" id="WXB03800.1"/>
    </source>
</evidence>
<feature type="domain" description="Protein kinase" evidence="6">
    <location>
        <begin position="318"/>
        <end position="566"/>
    </location>
</feature>
<dbReference type="Gene3D" id="1.25.40.10">
    <property type="entry name" value="Tetratricopeptide repeat domain"/>
    <property type="match status" value="1"/>
</dbReference>
<dbReference type="SUPFAM" id="SSF48452">
    <property type="entry name" value="TPR-like"/>
    <property type="match status" value="1"/>
</dbReference>
<name>A0ABZ2KZ02_9BACT</name>
<evidence type="ECO:0000259" key="6">
    <source>
        <dbReference type="PROSITE" id="PS50011"/>
    </source>
</evidence>
<dbReference type="Pfam" id="PF00069">
    <property type="entry name" value="Pkinase"/>
    <property type="match status" value="2"/>
</dbReference>
<keyword evidence="2 5" id="KW-0547">Nucleotide-binding</keyword>
<evidence type="ECO:0000256" key="1">
    <source>
        <dbReference type="ARBA" id="ARBA00022679"/>
    </source>
</evidence>
<gene>
    <name evidence="7" type="ORF">LVJ94_43710</name>
</gene>
<keyword evidence="3 7" id="KW-0418">Kinase</keyword>
<organism evidence="7 8">
    <name type="scientific">Pendulispora rubella</name>
    <dbReference type="NCBI Taxonomy" id="2741070"/>
    <lineage>
        <taxon>Bacteria</taxon>
        <taxon>Pseudomonadati</taxon>
        <taxon>Myxococcota</taxon>
        <taxon>Myxococcia</taxon>
        <taxon>Myxococcales</taxon>
        <taxon>Sorangiineae</taxon>
        <taxon>Pendulisporaceae</taxon>
        <taxon>Pendulispora</taxon>
    </lineage>
</organism>
<dbReference type="PROSITE" id="PS00108">
    <property type="entry name" value="PROTEIN_KINASE_ST"/>
    <property type="match status" value="2"/>
</dbReference>
<dbReference type="SUPFAM" id="SSF56112">
    <property type="entry name" value="Protein kinase-like (PK-like)"/>
    <property type="match status" value="2"/>
</dbReference>
<dbReference type="CDD" id="cd14014">
    <property type="entry name" value="STKc_PknB_like"/>
    <property type="match status" value="2"/>
</dbReference>
<dbReference type="Gene3D" id="3.30.200.20">
    <property type="entry name" value="Phosphorylase Kinase, domain 1"/>
    <property type="match status" value="2"/>
</dbReference>
<reference evidence="7" key="1">
    <citation type="submission" date="2021-12" db="EMBL/GenBank/DDBJ databases">
        <title>Discovery of the Pendulisporaceae a myxobacterial family with distinct sporulation behavior and unique specialized metabolism.</title>
        <authorList>
            <person name="Garcia R."/>
            <person name="Popoff A."/>
            <person name="Bader C.D."/>
            <person name="Loehr J."/>
            <person name="Walesch S."/>
            <person name="Walt C."/>
            <person name="Boldt J."/>
            <person name="Bunk B."/>
            <person name="Haeckl F.J.F.P.J."/>
            <person name="Gunesch A.P."/>
            <person name="Birkelbach J."/>
            <person name="Nuebel U."/>
            <person name="Pietschmann T."/>
            <person name="Bach T."/>
            <person name="Mueller R."/>
        </authorList>
    </citation>
    <scope>NUCLEOTIDE SEQUENCE</scope>
    <source>
        <strain evidence="7">MSr11367</strain>
    </source>
</reference>
<feature type="domain" description="Protein kinase" evidence="6">
    <location>
        <begin position="25"/>
        <end position="291"/>
    </location>
</feature>